<evidence type="ECO:0000313" key="5">
    <source>
        <dbReference type="Proteomes" id="UP000054383"/>
    </source>
</evidence>
<evidence type="ECO:0000259" key="2">
    <source>
        <dbReference type="Pfam" id="PF03972"/>
    </source>
</evidence>
<dbReference type="InterPro" id="IPR036148">
    <property type="entry name" value="MmgE/PrpD_sf"/>
</dbReference>
<feature type="domain" description="MmgE/PrpD C-terminal" evidence="3">
    <location>
        <begin position="292"/>
        <end position="460"/>
    </location>
</feature>
<accession>A0A0U1LRP2</accession>
<dbReference type="InterPro" id="IPR045337">
    <property type="entry name" value="MmgE_PrpD_C"/>
</dbReference>
<name>A0A0U1LRP2_TALIS</name>
<dbReference type="Proteomes" id="UP000054383">
    <property type="component" value="Unassembled WGS sequence"/>
</dbReference>
<feature type="domain" description="MmgE/PrpD N-terminal" evidence="2">
    <location>
        <begin position="17"/>
        <end position="262"/>
    </location>
</feature>
<proteinExistence type="inferred from homology"/>
<organism evidence="4 5">
    <name type="scientific">Talaromyces islandicus</name>
    <name type="common">Penicillium islandicum</name>
    <dbReference type="NCBI Taxonomy" id="28573"/>
    <lineage>
        <taxon>Eukaryota</taxon>
        <taxon>Fungi</taxon>
        <taxon>Dikarya</taxon>
        <taxon>Ascomycota</taxon>
        <taxon>Pezizomycotina</taxon>
        <taxon>Eurotiomycetes</taxon>
        <taxon>Eurotiomycetidae</taxon>
        <taxon>Eurotiales</taxon>
        <taxon>Trichocomaceae</taxon>
        <taxon>Talaromyces</taxon>
        <taxon>Talaromyces sect. Islandici</taxon>
    </lineage>
</organism>
<dbReference type="Gene3D" id="1.10.4100.10">
    <property type="entry name" value="2-methylcitrate dehydratase PrpD"/>
    <property type="match status" value="1"/>
</dbReference>
<dbReference type="InterPro" id="IPR042183">
    <property type="entry name" value="MmgE/PrpD_sf_1"/>
</dbReference>
<dbReference type="GO" id="GO:0016829">
    <property type="term" value="F:lyase activity"/>
    <property type="evidence" value="ECO:0007669"/>
    <property type="project" value="InterPro"/>
</dbReference>
<comment type="similarity">
    <text evidence="1">Belongs to the PrpD family.</text>
</comment>
<dbReference type="Pfam" id="PF19305">
    <property type="entry name" value="MmgE_PrpD_C"/>
    <property type="match status" value="1"/>
</dbReference>
<dbReference type="PANTHER" id="PTHR16943">
    <property type="entry name" value="2-METHYLCITRATE DEHYDRATASE-RELATED"/>
    <property type="match status" value="1"/>
</dbReference>
<reference evidence="4 5" key="1">
    <citation type="submission" date="2015-04" db="EMBL/GenBank/DDBJ databases">
        <authorList>
            <person name="Syromyatnikov M.Y."/>
            <person name="Popov V.N."/>
        </authorList>
    </citation>
    <scope>NUCLEOTIDE SEQUENCE [LARGE SCALE GENOMIC DNA]</scope>
    <source>
        <strain evidence="4">WF-38-12</strain>
    </source>
</reference>
<sequence length="483" mass="52385">MARGHGASNGHEAGVTKQLCQWIQRVSFDDVPEDVRTRAKHLILDGLACAIVGSHLPWTETAARAVFDMESPGNCSVWGYERKIGPLPAALLNSTAIQGFELDDWHLAAPLHSNSLILPALFAAASQESAKNSTKFDGKTFLLSVIAGYETGPRVGNALYGKDMLTRGWHSGAVFGPSASAAAVSKLLNLSVESIEDALGIACTQAGGLMAAQFGSDAKRMQHGFAARNGLFAALLARQGYTGIKNVYEESYGGFLAMFGDGSSKEPRYLPEEVSKELGQKWQLRLIGVKLHASMAATHCTIDCIHALQERYPKELADVGEIAGIKLEMGEAAWKHGGFEVKRPISTTGGQMSCAYTAAVQLVDGQVLADQFGHDKLDRDIIWELVGKTQCVHEPDVGDTYKQRVTITLKSGTTLTQELEGPKSVFPGVSNTDIVDKWRRLTHGIIEEKRRDEIEKLVLDIERLDDVGELEKLLFGSILNPIA</sequence>
<dbReference type="SUPFAM" id="SSF103378">
    <property type="entry name" value="2-methylcitrate dehydratase PrpD"/>
    <property type="match status" value="1"/>
</dbReference>
<evidence type="ECO:0000259" key="3">
    <source>
        <dbReference type="Pfam" id="PF19305"/>
    </source>
</evidence>
<dbReference type="PANTHER" id="PTHR16943:SF8">
    <property type="entry name" value="2-METHYLCITRATE DEHYDRATASE"/>
    <property type="match status" value="1"/>
</dbReference>
<gene>
    <name evidence="4" type="primary">YXE1</name>
    <name evidence="4" type="ORF">PISL3812_03080</name>
</gene>
<dbReference type="OrthoDB" id="10267976at2759"/>
<evidence type="ECO:0000313" key="4">
    <source>
        <dbReference type="EMBL" id="CRG86077.1"/>
    </source>
</evidence>
<dbReference type="InterPro" id="IPR005656">
    <property type="entry name" value="MmgE_PrpD"/>
</dbReference>
<dbReference type="STRING" id="28573.A0A0U1LRP2"/>
<dbReference type="EMBL" id="CVMT01000002">
    <property type="protein sequence ID" value="CRG86077.1"/>
    <property type="molecule type" value="Genomic_DNA"/>
</dbReference>
<dbReference type="OMA" id="VWGGFFR"/>
<dbReference type="AlphaFoldDB" id="A0A0U1LRP2"/>
<evidence type="ECO:0008006" key="6">
    <source>
        <dbReference type="Google" id="ProtNLM"/>
    </source>
</evidence>
<dbReference type="Pfam" id="PF03972">
    <property type="entry name" value="MmgE_PrpD_N"/>
    <property type="match status" value="1"/>
</dbReference>
<evidence type="ECO:0000256" key="1">
    <source>
        <dbReference type="ARBA" id="ARBA00006174"/>
    </source>
</evidence>
<keyword evidence="5" id="KW-1185">Reference proteome</keyword>
<dbReference type="InterPro" id="IPR045336">
    <property type="entry name" value="MmgE_PrpD_N"/>
</dbReference>
<protein>
    <recommendedName>
        <fullName evidence="6">Cis-aconitate decarboxylase</fullName>
    </recommendedName>
</protein>